<protein>
    <submittedName>
        <fullName evidence="2">Uncharacterized protein</fullName>
    </submittedName>
</protein>
<reference evidence="2 3" key="1">
    <citation type="submission" date="2021-06" db="EMBL/GenBank/DDBJ databases">
        <title>Caerostris extrusa draft genome.</title>
        <authorList>
            <person name="Kono N."/>
            <person name="Arakawa K."/>
        </authorList>
    </citation>
    <scope>NUCLEOTIDE SEQUENCE [LARGE SCALE GENOMIC DNA]</scope>
</reference>
<gene>
    <name evidence="2" type="ORF">CEXT_618111</name>
</gene>
<dbReference type="AlphaFoldDB" id="A0AAV4TD14"/>
<feature type="compositionally biased region" description="Basic residues" evidence="1">
    <location>
        <begin position="172"/>
        <end position="182"/>
    </location>
</feature>
<evidence type="ECO:0000313" key="2">
    <source>
        <dbReference type="EMBL" id="GIY42635.1"/>
    </source>
</evidence>
<feature type="compositionally biased region" description="Low complexity" evidence="1">
    <location>
        <begin position="153"/>
        <end position="171"/>
    </location>
</feature>
<comment type="caution">
    <text evidence="2">The sequence shown here is derived from an EMBL/GenBank/DDBJ whole genome shotgun (WGS) entry which is preliminary data.</text>
</comment>
<organism evidence="2 3">
    <name type="scientific">Caerostris extrusa</name>
    <name type="common">Bark spider</name>
    <name type="synonym">Caerostris bankana</name>
    <dbReference type="NCBI Taxonomy" id="172846"/>
    <lineage>
        <taxon>Eukaryota</taxon>
        <taxon>Metazoa</taxon>
        <taxon>Ecdysozoa</taxon>
        <taxon>Arthropoda</taxon>
        <taxon>Chelicerata</taxon>
        <taxon>Arachnida</taxon>
        <taxon>Araneae</taxon>
        <taxon>Araneomorphae</taxon>
        <taxon>Entelegynae</taxon>
        <taxon>Araneoidea</taxon>
        <taxon>Araneidae</taxon>
        <taxon>Caerostris</taxon>
    </lineage>
</organism>
<evidence type="ECO:0000256" key="1">
    <source>
        <dbReference type="SAM" id="MobiDB-lite"/>
    </source>
</evidence>
<feature type="region of interest" description="Disordered" evidence="1">
    <location>
        <begin position="80"/>
        <end position="184"/>
    </location>
</feature>
<proteinExistence type="predicted"/>
<sequence length="207" mass="23147">MNMIKCLSGNKWDDGGTPTADFRLCSSILITARHLLLRERTLREQPWRLGKCCSRERVICWKEQQPRGEASAGVEVHLNSAEGSGSEGAYNDGVDDDYSDDDDDDRDQDFSDHPDVSSTANGERLAPSQMFPFSHLAVDGGSPPVRWSPPSRPSSATSRDSSRWPPTTPGSRRGRSTSRKKWLSFSSEETPYSRIRLNLEARFDLPD</sequence>
<evidence type="ECO:0000313" key="3">
    <source>
        <dbReference type="Proteomes" id="UP001054945"/>
    </source>
</evidence>
<accession>A0AAV4TD14</accession>
<keyword evidence="3" id="KW-1185">Reference proteome</keyword>
<name>A0AAV4TD14_CAEEX</name>
<dbReference type="Proteomes" id="UP001054945">
    <property type="component" value="Unassembled WGS sequence"/>
</dbReference>
<dbReference type="EMBL" id="BPLR01010876">
    <property type="protein sequence ID" value="GIY42635.1"/>
    <property type="molecule type" value="Genomic_DNA"/>
</dbReference>
<feature type="compositionally biased region" description="Acidic residues" evidence="1">
    <location>
        <begin position="93"/>
        <end position="107"/>
    </location>
</feature>